<dbReference type="GO" id="GO:0016791">
    <property type="term" value="F:phosphatase activity"/>
    <property type="evidence" value="ECO:0007669"/>
    <property type="project" value="TreeGrafter"/>
</dbReference>
<dbReference type="Pfam" id="PF07228">
    <property type="entry name" value="SpoIIE"/>
    <property type="match status" value="1"/>
</dbReference>
<dbReference type="PANTHER" id="PTHR43156">
    <property type="entry name" value="STAGE II SPORULATION PROTEIN E-RELATED"/>
    <property type="match status" value="1"/>
</dbReference>
<evidence type="ECO:0000313" key="4">
    <source>
        <dbReference type="Proteomes" id="UP000319383"/>
    </source>
</evidence>
<sequence length="281" mass="30769">MQTQAPERMQCMEVWGGNRAVDRTLTTTGLDVSVHSSPHANSQSGGDVCYVSSCASGRITRILLADVSGHGDAVADRAVILRQLMRRNINRIDQSSLVNSINQEFVVASTQGHFATALIGTFFYPTGMLTLSNAGHPHPLIYQHKTGRWRELKAEEPEPTEACNFPLGIEADESYSDLRTRLNPGDLVLAFTDGLIEIEQPNGQLLGADGLLQVVSRLEHSDPNRFIESLIQEIAPRKDALNTGDDVSIILFQTNTESVSLRDNLLSPFRVVAGFFHQGTA</sequence>
<dbReference type="KEGG" id="sdyn:Mal52_32310"/>
<dbReference type="SMART" id="SM00331">
    <property type="entry name" value="PP2C_SIG"/>
    <property type="match status" value="1"/>
</dbReference>
<reference evidence="3 4" key="1">
    <citation type="submission" date="2019-02" db="EMBL/GenBank/DDBJ databases">
        <title>Deep-cultivation of Planctomycetes and their phenomic and genomic characterization uncovers novel biology.</title>
        <authorList>
            <person name="Wiegand S."/>
            <person name="Jogler M."/>
            <person name="Boedeker C."/>
            <person name="Pinto D."/>
            <person name="Vollmers J."/>
            <person name="Rivas-Marin E."/>
            <person name="Kohn T."/>
            <person name="Peeters S.H."/>
            <person name="Heuer A."/>
            <person name="Rast P."/>
            <person name="Oberbeckmann S."/>
            <person name="Bunk B."/>
            <person name="Jeske O."/>
            <person name="Meyerdierks A."/>
            <person name="Storesund J.E."/>
            <person name="Kallscheuer N."/>
            <person name="Luecker S."/>
            <person name="Lage O.M."/>
            <person name="Pohl T."/>
            <person name="Merkel B.J."/>
            <person name="Hornburger P."/>
            <person name="Mueller R.-W."/>
            <person name="Bruemmer F."/>
            <person name="Labrenz M."/>
            <person name="Spormann A.M."/>
            <person name="Op den Camp H."/>
            <person name="Overmann J."/>
            <person name="Amann R."/>
            <person name="Jetten M.S.M."/>
            <person name="Mascher T."/>
            <person name="Medema M.H."/>
            <person name="Devos D.P."/>
            <person name="Kaster A.-K."/>
            <person name="Ovreas L."/>
            <person name="Rohde M."/>
            <person name="Galperin M.Y."/>
            <person name="Jogler C."/>
        </authorList>
    </citation>
    <scope>NUCLEOTIDE SEQUENCE [LARGE SCALE GENOMIC DNA]</scope>
    <source>
        <strain evidence="3 4">Mal52</strain>
    </source>
</reference>
<keyword evidence="1" id="KW-0378">Hydrolase</keyword>
<organism evidence="3 4">
    <name type="scientific">Symmachiella dynata</name>
    <dbReference type="NCBI Taxonomy" id="2527995"/>
    <lineage>
        <taxon>Bacteria</taxon>
        <taxon>Pseudomonadati</taxon>
        <taxon>Planctomycetota</taxon>
        <taxon>Planctomycetia</taxon>
        <taxon>Planctomycetales</taxon>
        <taxon>Planctomycetaceae</taxon>
        <taxon>Symmachiella</taxon>
    </lineage>
</organism>
<evidence type="ECO:0000259" key="2">
    <source>
        <dbReference type="SMART" id="SM00331"/>
    </source>
</evidence>
<name>A0A517ZQL6_9PLAN</name>
<gene>
    <name evidence="3" type="ORF">Mal52_32310</name>
</gene>
<dbReference type="InterPro" id="IPR001932">
    <property type="entry name" value="PPM-type_phosphatase-like_dom"/>
</dbReference>
<dbReference type="Gene3D" id="3.60.40.10">
    <property type="entry name" value="PPM-type phosphatase domain"/>
    <property type="match status" value="1"/>
</dbReference>
<dbReference type="PANTHER" id="PTHR43156:SF2">
    <property type="entry name" value="STAGE II SPORULATION PROTEIN E"/>
    <property type="match status" value="1"/>
</dbReference>
<keyword evidence="4" id="KW-1185">Reference proteome</keyword>
<evidence type="ECO:0000256" key="1">
    <source>
        <dbReference type="ARBA" id="ARBA00022801"/>
    </source>
</evidence>
<proteinExistence type="predicted"/>
<protein>
    <submittedName>
        <fullName evidence="3">Stage II sporulation protein E (SpoIIE)</fullName>
    </submittedName>
</protein>
<dbReference type="InterPro" id="IPR036457">
    <property type="entry name" value="PPM-type-like_dom_sf"/>
</dbReference>
<accession>A0A517ZQL6</accession>
<dbReference type="InterPro" id="IPR052016">
    <property type="entry name" value="Bact_Sigma-Reg"/>
</dbReference>
<feature type="domain" description="PPM-type phosphatase" evidence="2">
    <location>
        <begin position="27"/>
        <end position="254"/>
    </location>
</feature>
<dbReference type="Proteomes" id="UP000319383">
    <property type="component" value="Chromosome"/>
</dbReference>
<dbReference type="SUPFAM" id="SSF81606">
    <property type="entry name" value="PP2C-like"/>
    <property type="match status" value="1"/>
</dbReference>
<dbReference type="EMBL" id="CP036276">
    <property type="protein sequence ID" value="QDU44745.1"/>
    <property type="molecule type" value="Genomic_DNA"/>
</dbReference>
<dbReference type="RefSeq" id="WP_197534214.1">
    <property type="nucleotide sequence ID" value="NZ_CP036276.1"/>
</dbReference>
<dbReference type="AlphaFoldDB" id="A0A517ZQL6"/>
<evidence type="ECO:0000313" key="3">
    <source>
        <dbReference type="EMBL" id="QDU44745.1"/>
    </source>
</evidence>